<gene>
    <name evidence="2" type="ORF">FB567DRAFT_231467</name>
</gene>
<feature type="region of interest" description="Disordered" evidence="1">
    <location>
        <begin position="158"/>
        <end position="181"/>
    </location>
</feature>
<organism evidence="2 3">
    <name type="scientific">Paraphoma chrysanthemicola</name>
    <dbReference type="NCBI Taxonomy" id="798071"/>
    <lineage>
        <taxon>Eukaryota</taxon>
        <taxon>Fungi</taxon>
        <taxon>Dikarya</taxon>
        <taxon>Ascomycota</taxon>
        <taxon>Pezizomycotina</taxon>
        <taxon>Dothideomycetes</taxon>
        <taxon>Pleosporomycetidae</taxon>
        <taxon>Pleosporales</taxon>
        <taxon>Pleosporineae</taxon>
        <taxon>Phaeosphaeriaceae</taxon>
        <taxon>Paraphoma</taxon>
    </lineage>
</organism>
<feature type="region of interest" description="Disordered" evidence="1">
    <location>
        <begin position="287"/>
        <end position="336"/>
    </location>
</feature>
<dbReference type="OrthoDB" id="3673077at2759"/>
<comment type="caution">
    <text evidence="2">The sequence shown here is derived from an EMBL/GenBank/DDBJ whole genome shotgun (WGS) entry which is preliminary data.</text>
</comment>
<sequence>MERPSPADRKVSFNPEAAAFSPTSANQAVDGSLDINISEDLTLGSGVQEMLDQNSPFRTTMNMRPAYHVDGNSGMDTSQFGDLIPGGISLADTLSSFGVKPSTSVGEHLGSSVHTDNQAHQGTFLPVAPMPSINFNTRRPEPDLRAVDMDELSASLGLPGAKKGKMMADSPVDSPKLRGTQGISDELYGTLLGKAREKPLTANDLAHLLRNRTRSDTSEETVKAPHEMQDPFIDREQGQVLKVVCPPPGFGNQMPRMVTVEEEHIPAAPAAMLPPVEYAAQFVPLHHHHPNVGQSSTSFQQHTRRHSGRRRPRTHTRTKRTDQGPEPSAADIYPEDADWEAVQPSRQGYFIPPSYQPKPPPALHVGNPDQWPTPAENVNITEAHIAPSHDDMSAADGEVIGLIDELPEASVDTLIRFGAFDLLPEDRPLTPMQESGKRYGMKYYGVGLGDDWDPPAAIEKEPFRVRPREHAGWGGWEWAVRKGWGHE</sequence>
<dbReference type="EMBL" id="JAGMVJ010000003">
    <property type="protein sequence ID" value="KAH7092132.1"/>
    <property type="molecule type" value="Genomic_DNA"/>
</dbReference>
<accession>A0A8K0W245</accession>
<name>A0A8K0W245_9PLEO</name>
<dbReference type="Proteomes" id="UP000813461">
    <property type="component" value="Unassembled WGS sequence"/>
</dbReference>
<reference evidence="2" key="1">
    <citation type="journal article" date="2021" name="Nat. Commun.">
        <title>Genetic determinants of endophytism in the Arabidopsis root mycobiome.</title>
        <authorList>
            <person name="Mesny F."/>
            <person name="Miyauchi S."/>
            <person name="Thiergart T."/>
            <person name="Pickel B."/>
            <person name="Atanasova L."/>
            <person name="Karlsson M."/>
            <person name="Huettel B."/>
            <person name="Barry K.W."/>
            <person name="Haridas S."/>
            <person name="Chen C."/>
            <person name="Bauer D."/>
            <person name="Andreopoulos W."/>
            <person name="Pangilinan J."/>
            <person name="LaButti K."/>
            <person name="Riley R."/>
            <person name="Lipzen A."/>
            <person name="Clum A."/>
            <person name="Drula E."/>
            <person name="Henrissat B."/>
            <person name="Kohler A."/>
            <person name="Grigoriev I.V."/>
            <person name="Martin F.M."/>
            <person name="Hacquard S."/>
        </authorList>
    </citation>
    <scope>NUCLEOTIDE SEQUENCE</scope>
    <source>
        <strain evidence="2">MPI-SDFR-AT-0120</strain>
    </source>
</reference>
<evidence type="ECO:0000256" key="1">
    <source>
        <dbReference type="SAM" id="MobiDB-lite"/>
    </source>
</evidence>
<feature type="compositionally biased region" description="Polar residues" evidence="1">
    <location>
        <begin position="292"/>
        <end position="301"/>
    </location>
</feature>
<feature type="compositionally biased region" description="Basic residues" evidence="1">
    <location>
        <begin position="302"/>
        <end position="318"/>
    </location>
</feature>
<keyword evidence="3" id="KW-1185">Reference proteome</keyword>
<proteinExistence type="predicted"/>
<evidence type="ECO:0000313" key="3">
    <source>
        <dbReference type="Proteomes" id="UP000813461"/>
    </source>
</evidence>
<feature type="region of interest" description="Disordered" evidence="1">
    <location>
        <begin position="1"/>
        <end position="26"/>
    </location>
</feature>
<dbReference type="AlphaFoldDB" id="A0A8K0W245"/>
<feature type="compositionally biased region" description="Basic and acidic residues" evidence="1">
    <location>
        <begin position="1"/>
        <end position="11"/>
    </location>
</feature>
<protein>
    <submittedName>
        <fullName evidence="2">Uncharacterized protein</fullName>
    </submittedName>
</protein>
<evidence type="ECO:0000313" key="2">
    <source>
        <dbReference type="EMBL" id="KAH7092132.1"/>
    </source>
</evidence>